<name>A0A1V2EQZ9_9SPHN</name>
<dbReference type="InterPro" id="IPR007345">
    <property type="entry name" value="Polysacch_pyruvyl_Trfase"/>
</dbReference>
<dbReference type="PANTHER" id="PTHR36836:SF1">
    <property type="entry name" value="COLANIC ACID BIOSYNTHESIS PROTEIN WCAK"/>
    <property type="match status" value="1"/>
</dbReference>
<dbReference type="Pfam" id="PF04230">
    <property type="entry name" value="PS_pyruv_trans"/>
    <property type="match status" value="1"/>
</dbReference>
<evidence type="ECO:0000259" key="1">
    <source>
        <dbReference type="Pfam" id="PF04230"/>
    </source>
</evidence>
<sequence>MHGRAAGGGEWHDITRGRPTITIGLLWHSLNSGNLGVGALTVANWAIARGVAEGLGLAPRFVIMAARDAERPGIDLPDTQVVSIDWRALAPGGELWRAMAGVDCVLDIGAGDSFTDIYGPRRYAFLLISKLIAIARGKPLIFSPQTIGPFTKPGYKASAAFAMRRAQAVFARDELSRGVAQNIAPGAAVRLAVDVAFELPFEDRSHLRGGPRLRVGVNASGLLFAEAERGSNRFGLSYDYATFTRRLLAALAARGDVEVHLVPHATSSSDRFDDDGALADRLAAEFPAAIRVPNFATPSDAKSYISGLDLLVAARMHACIGAFSSGVPVVPVAYSRKFDGLFALLGYDRILPVTGLSEDGALALVLDALTDRAALAAAEAAGMGQVQSLLSDYRQALRTMFLGVSTAA</sequence>
<evidence type="ECO:0000313" key="2">
    <source>
        <dbReference type="EMBL" id="ONF95020.1"/>
    </source>
</evidence>
<organism evidence="2 3">
    <name type="scientific">Sphingomonas jeddahensis</name>
    <dbReference type="NCBI Taxonomy" id="1915074"/>
    <lineage>
        <taxon>Bacteria</taxon>
        <taxon>Pseudomonadati</taxon>
        <taxon>Pseudomonadota</taxon>
        <taxon>Alphaproteobacteria</taxon>
        <taxon>Sphingomonadales</taxon>
        <taxon>Sphingomonadaceae</taxon>
        <taxon>Sphingomonas</taxon>
    </lineage>
</organism>
<reference evidence="2 3" key="1">
    <citation type="submission" date="2016-11" db="EMBL/GenBank/DDBJ databases">
        <title>Genome sequence of Sphingomonas jeddahensis G39.</title>
        <authorList>
            <person name="Poehlein A."/>
            <person name="Wuebbeler J.H."/>
            <person name="Steinbuechel A."/>
            <person name="Daniel R."/>
        </authorList>
    </citation>
    <scope>NUCLEOTIDE SEQUENCE [LARGE SCALE GENOMIC DNA]</scope>
    <source>
        <strain evidence="2 3">G39</strain>
    </source>
</reference>
<dbReference type="PANTHER" id="PTHR36836">
    <property type="entry name" value="COLANIC ACID BIOSYNTHESIS PROTEIN WCAK"/>
    <property type="match status" value="1"/>
</dbReference>
<keyword evidence="3" id="KW-1185">Reference proteome</keyword>
<dbReference type="AlphaFoldDB" id="A0A1V2EQZ9"/>
<feature type="domain" description="Polysaccharide pyruvyl transferase" evidence="1">
    <location>
        <begin position="94"/>
        <end position="335"/>
    </location>
</feature>
<comment type="caution">
    <text evidence="2">The sequence shown here is derived from an EMBL/GenBank/DDBJ whole genome shotgun (WGS) entry which is preliminary data.</text>
</comment>
<dbReference type="RefSeq" id="WP_083720011.1">
    <property type="nucleotide sequence ID" value="NZ_MPSB01000018.1"/>
</dbReference>
<dbReference type="STRING" id="1915074.SPHI_28000"/>
<protein>
    <submittedName>
        <fullName evidence="2">Colanic acid biosynthesis protein</fullName>
    </submittedName>
</protein>
<accession>A0A1V2EQZ9</accession>
<gene>
    <name evidence="2" type="ORF">SPHI_28000</name>
</gene>
<dbReference type="EMBL" id="MPSB01000018">
    <property type="protein sequence ID" value="ONF95020.1"/>
    <property type="molecule type" value="Genomic_DNA"/>
</dbReference>
<dbReference type="OrthoDB" id="1814359at2"/>
<evidence type="ECO:0000313" key="3">
    <source>
        <dbReference type="Proteomes" id="UP000188729"/>
    </source>
</evidence>
<dbReference type="Proteomes" id="UP000188729">
    <property type="component" value="Unassembled WGS sequence"/>
</dbReference>
<proteinExistence type="predicted"/>